<dbReference type="InterPro" id="IPR011009">
    <property type="entry name" value="Kinase-like_dom_sf"/>
</dbReference>
<proteinExistence type="predicted"/>
<dbReference type="PANTHER" id="PTHR24345:SF0">
    <property type="entry name" value="CELL CYCLE SERINE_THREONINE-PROTEIN KINASE CDC5_MSD2"/>
    <property type="match status" value="1"/>
</dbReference>
<dbReference type="OrthoDB" id="408964at2759"/>
<dbReference type="GeneID" id="17324671"/>
<dbReference type="InterPro" id="IPR000719">
    <property type="entry name" value="Prot_kinase_dom"/>
</dbReference>
<feature type="compositionally biased region" description="Polar residues" evidence="6">
    <location>
        <begin position="477"/>
        <end position="487"/>
    </location>
</feature>
<dbReference type="SMART" id="SM00220">
    <property type="entry name" value="S_TKc"/>
    <property type="match status" value="1"/>
</dbReference>
<keyword evidence="2" id="KW-0808">Transferase</keyword>
<dbReference type="Proteomes" id="UP000012073">
    <property type="component" value="Unassembled WGS sequence"/>
</dbReference>
<keyword evidence="4 8" id="KW-0418">Kinase</keyword>
<dbReference type="PhylomeDB" id="R7QHB4"/>
<feature type="compositionally biased region" description="Basic and acidic residues" evidence="6">
    <location>
        <begin position="459"/>
        <end position="476"/>
    </location>
</feature>
<evidence type="ECO:0000256" key="1">
    <source>
        <dbReference type="ARBA" id="ARBA00022527"/>
    </source>
</evidence>
<feature type="domain" description="Protein kinase" evidence="7">
    <location>
        <begin position="26"/>
        <end position="352"/>
    </location>
</feature>
<evidence type="ECO:0000256" key="2">
    <source>
        <dbReference type="ARBA" id="ARBA00022679"/>
    </source>
</evidence>
<reference evidence="9" key="1">
    <citation type="journal article" date="2013" name="Proc. Natl. Acad. Sci. U.S.A.">
        <title>Genome structure and metabolic features in the red seaweed Chondrus crispus shed light on evolution of the Archaeplastida.</title>
        <authorList>
            <person name="Collen J."/>
            <person name="Porcel B."/>
            <person name="Carre W."/>
            <person name="Ball S.G."/>
            <person name="Chaparro C."/>
            <person name="Tonon T."/>
            <person name="Barbeyron T."/>
            <person name="Michel G."/>
            <person name="Noel B."/>
            <person name="Valentin K."/>
            <person name="Elias M."/>
            <person name="Artiguenave F."/>
            <person name="Arun A."/>
            <person name="Aury J.M."/>
            <person name="Barbosa-Neto J.F."/>
            <person name="Bothwell J.H."/>
            <person name="Bouget F.Y."/>
            <person name="Brillet L."/>
            <person name="Cabello-Hurtado F."/>
            <person name="Capella-Gutierrez S."/>
            <person name="Charrier B."/>
            <person name="Cladiere L."/>
            <person name="Cock J.M."/>
            <person name="Coelho S.M."/>
            <person name="Colleoni C."/>
            <person name="Czjzek M."/>
            <person name="Da Silva C."/>
            <person name="Delage L."/>
            <person name="Denoeud F."/>
            <person name="Deschamps P."/>
            <person name="Dittami S.M."/>
            <person name="Gabaldon T."/>
            <person name="Gachon C.M."/>
            <person name="Groisillier A."/>
            <person name="Herve C."/>
            <person name="Jabbari K."/>
            <person name="Katinka M."/>
            <person name="Kloareg B."/>
            <person name="Kowalczyk N."/>
            <person name="Labadie K."/>
            <person name="Leblanc C."/>
            <person name="Lopez P.J."/>
            <person name="McLachlan D.H."/>
            <person name="Meslet-Cladiere L."/>
            <person name="Moustafa A."/>
            <person name="Nehr Z."/>
            <person name="Nyvall Collen P."/>
            <person name="Panaud O."/>
            <person name="Partensky F."/>
            <person name="Poulain J."/>
            <person name="Rensing S.A."/>
            <person name="Rousvoal S."/>
            <person name="Samson G."/>
            <person name="Symeonidi A."/>
            <person name="Weissenbach J."/>
            <person name="Zambounis A."/>
            <person name="Wincker P."/>
            <person name="Boyen C."/>
        </authorList>
    </citation>
    <scope>NUCLEOTIDE SEQUENCE [LARGE SCALE GENOMIC DNA]</scope>
    <source>
        <strain evidence="9">cv. Stackhouse</strain>
    </source>
</reference>
<protein>
    <submittedName>
        <fullName evidence="8">Serine/threonine protein kinase</fullName>
    </submittedName>
</protein>
<keyword evidence="3" id="KW-0547">Nucleotide-binding</keyword>
<dbReference type="GO" id="GO:0005634">
    <property type="term" value="C:nucleus"/>
    <property type="evidence" value="ECO:0007669"/>
    <property type="project" value="TreeGrafter"/>
</dbReference>
<dbReference type="GO" id="GO:0004674">
    <property type="term" value="F:protein serine/threonine kinase activity"/>
    <property type="evidence" value="ECO:0007669"/>
    <property type="project" value="UniProtKB-KW"/>
</dbReference>
<dbReference type="STRING" id="2769.R7QHB4"/>
<keyword evidence="9" id="KW-1185">Reference proteome</keyword>
<evidence type="ECO:0000256" key="6">
    <source>
        <dbReference type="SAM" id="MobiDB-lite"/>
    </source>
</evidence>
<evidence type="ECO:0000259" key="7">
    <source>
        <dbReference type="PROSITE" id="PS50011"/>
    </source>
</evidence>
<organism evidence="8 9">
    <name type="scientific">Chondrus crispus</name>
    <name type="common">Carrageen Irish moss</name>
    <name type="synonym">Polymorpha crispa</name>
    <dbReference type="NCBI Taxonomy" id="2769"/>
    <lineage>
        <taxon>Eukaryota</taxon>
        <taxon>Rhodophyta</taxon>
        <taxon>Florideophyceae</taxon>
        <taxon>Rhodymeniophycidae</taxon>
        <taxon>Gigartinales</taxon>
        <taxon>Gigartinaceae</taxon>
        <taxon>Chondrus</taxon>
    </lineage>
</organism>
<dbReference type="Gene3D" id="3.30.1120.30">
    <property type="entry name" value="POLO box domain"/>
    <property type="match status" value="1"/>
</dbReference>
<dbReference type="RefSeq" id="XP_005716962.1">
    <property type="nucleotide sequence ID" value="XM_005716905.1"/>
</dbReference>
<accession>R7QHB4</accession>
<sequence>MRPCHHGRACKEPPTVLGPPNSATQYRVLHLVGKGGFARVYTVRQTTPQLAAPSPRPTPSRRGEHGSLNHAPNSTPTNVTTQNPSTHPVLALKVISKCRLANTATGREALRNEVSIHRQLQHPAIVRLISYWEDQYRIYLLMNYVNGPQLEQYVKSRGRLTEEEASTYAANIFEALSYLHANRIIHRDLKLANILLSQDLNRVLLCDFGLAAHLDSLRPGKDSNVCGTPNYVAPELLTPSALARLTPKRSYGQSHKPFNSKQAKRAGATEVSYTTSADSWSMGVVLYTMLVGSGPFDGEDIKRTFNKIRTARFTFPIGLRLSANAKSLIRLLLSEDQTKRPSADQALSHPFFTTRPIPKLFPQSSNLGLIPEGGYVEHARDADPRQKTRDHFVDRADGPGEHGSVRSRRKGFTNRRGSDLQRWNEAYSANNPNLASSSKDAFEVGRPQSQGSSRYARQYSHDFGSRRLPRAAKERSSSLTTSAVVQRSRNHTRRSSLNTRAVNELKESRQSQSFRRSSIRFSEKRTDLLNLSVTLSAALMWGRQCLDDSLGHESEEDRRQKLALVAQAVTLSDTPPLVRRWADYTRKHGFATMMEDGRTGICFNDGSIMFFVSVTESSEIPEFAYIPPLEAQSDSGSSDSSDGDAQEKRSKDISKKACLCNLFADLMHDGGRGSMYDLPSACNVSFLKPDSETTDQPTRTPSREDHKDVVHVRDWARFRNSRAVAFRLSNYSIHVKFDVGEDRCDDFLFNLVSNTLFYREARTGEAWECDVKNLGEFSTISEHLHAQLELCSQAISQMLK</sequence>
<dbReference type="PANTHER" id="PTHR24345">
    <property type="entry name" value="SERINE/THREONINE-PROTEIN KINASE PLK"/>
    <property type="match status" value="1"/>
</dbReference>
<dbReference type="InterPro" id="IPR008271">
    <property type="entry name" value="Ser/Thr_kinase_AS"/>
</dbReference>
<feature type="region of interest" description="Disordered" evidence="6">
    <location>
        <begin position="629"/>
        <end position="649"/>
    </location>
</feature>
<name>R7QHB4_CHOCR</name>
<evidence type="ECO:0000313" key="9">
    <source>
        <dbReference type="Proteomes" id="UP000012073"/>
    </source>
</evidence>
<dbReference type="AlphaFoldDB" id="R7QHB4"/>
<dbReference type="KEGG" id="ccp:CHC_T00008772001"/>
<dbReference type="GO" id="GO:0005524">
    <property type="term" value="F:ATP binding"/>
    <property type="evidence" value="ECO:0007669"/>
    <property type="project" value="UniProtKB-KW"/>
</dbReference>
<gene>
    <name evidence="8" type="ORF">CHC_T00008772001</name>
</gene>
<feature type="compositionally biased region" description="Polar residues" evidence="6">
    <location>
        <begin position="70"/>
        <end position="84"/>
    </location>
</feature>
<dbReference type="PROSITE" id="PS50011">
    <property type="entry name" value="PROTEIN_KINASE_DOM"/>
    <property type="match status" value="1"/>
</dbReference>
<evidence type="ECO:0000256" key="5">
    <source>
        <dbReference type="ARBA" id="ARBA00022840"/>
    </source>
</evidence>
<feature type="compositionally biased region" description="Basic and acidic residues" evidence="6">
    <location>
        <begin position="380"/>
        <end position="404"/>
    </location>
</feature>
<dbReference type="Gramene" id="CDF37143">
    <property type="protein sequence ID" value="CDF37143"/>
    <property type="gene ID" value="CHC_T00008772001"/>
</dbReference>
<keyword evidence="1 8" id="KW-0723">Serine/threonine-protein kinase</keyword>
<dbReference type="InterPro" id="IPR036947">
    <property type="entry name" value="POLO_box_dom_sf"/>
</dbReference>
<keyword evidence="5" id="KW-0067">ATP-binding</keyword>
<feature type="region of interest" description="Disordered" evidence="6">
    <location>
        <begin position="45"/>
        <end position="84"/>
    </location>
</feature>
<feature type="region of interest" description="Disordered" evidence="6">
    <location>
        <begin position="1"/>
        <end position="22"/>
    </location>
</feature>
<dbReference type="SUPFAM" id="SSF82615">
    <property type="entry name" value="Polo-box domain"/>
    <property type="match status" value="1"/>
</dbReference>
<dbReference type="OMA" id="NDDFHYR"/>
<dbReference type="Gene3D" id="1.10.510.10">
    <property type="entry name" value="Transferase(Phosphotransferase) domain 1"/>
    <property type="match status" value="1"/>
</dbReference>
<feature type="region of interest" description="Disordered" evidence="6">
    <location>
        <begin position="380"/>
        <end position="499"/>
    </location>
</feature>
<feature type="compositionally biased region" description="Polar residues" evidence="6">
    <location>
        <begin position="427"/>
        <end position="439"/>
    </location>
</feature>
<dbReference type="SUPFAM" id="SSF56112">
    <property type="entry name" value="Protein kinase-like (PK-like)"/>
    <property type="match status" value="1"/>
</dbReference>
<dbReference type="PROSITE" id="PS00108">
    <property type="entry name" value="PROTEIN_KINASE_ST"/>
    <property type="match status" value="1"/>
</dbReference>
<evidence type="ECO:0000256" key="4">
    <source>
        <dbReference type="ARBA" id="ARBA00022777"/>
    </source>
</evidence>
<evidence type="ECO:0000256" key="3">
    <source>
        <dbReference type="ARBA" id="ARBA00022741"/>
    </source>
</evidence>
<evidence type="ECO:0000313" key="8">
    <source>
        <dbReference type="EMBL" id="CDF37143.1"/>
    </source>
</evidence>
<dbReference type="Pfam" id="PF00069">
    <property type="entry name" value="Pkinase"/>
    <property type="match status" value="2"/>
</dbReference>
<dbReference type="EMBL" id="HG001818">
    <property type="protein sequence ID" value="CDF37143.1"/>
    <property type="molecule type" value="Genomic_DNA"/>
</dbReference>